<keyword evidence="8" id="KW-1185">Reference proteome</keyword>
<accession>A0AAQ1QZ30</accession>
<dbReference type="EMBL" id="FOLS01000029">
    <property type="protein sequence ID" value="SFD56435.1"/>
    <property type="molecule type" value="Genomic_DNA"/>
</dbReference>
<keyword evidence="2 7" id="KW-0238">DNA-binding</keyword>
<dbReference type="GO" id="GO:0003677">
    <property type="term" value="F:DNA binding"/>
    <property type="evidence" value="ECO:0007669"/>
    <property type="project" value="UniProtKB-KW"/>
</dbReference>
<evidence type="ECO:0000256" key="3">
    <source>
        <dbReference type="ARBA" id="ARBA00023163"/>
    </source>
</evidence>
<feature type="region of interest" description="Disordered" evidence="5">
    <location>
        <begin position="131"/>
        <end position="153"/>
    </location>
</feature>
<dbReference type="PROSITE" id="PS50937">
    <property type="entry name" value="HTH_MERR_2"/>
    <property type="match status" value="1"/>
</dbReference>
<sequence>MRIGELAKLSGLAPSRIRFYEASGLINSVERKANGYRDYAPETLVILEIITGAQSAGFSLEEIRPLLPLNASGWQHGELLEGLRRKVGEIEVLQKRLEQNKAQLLVAIEGIESKPEGMQCADNTQRVLERLRQEGSVTMRPRKQTKGRSASVE</sequence>
<keyword evidence="1" id="KW-0805">Transcription regulation</keyword>
<proteinExistence type="predicted"/>
<evidence type="ECO:0000256" key="1">
    <source>
        <dbReference type="ARBA" id="ARBA00023015"/>
    </source>
</evidence>
<feature type="coiled-coil region" evidence="4">
    <location>
        <begin position="80"/>
        <end position="114"/>
    </location>
</feature>
<evidence type="ECO:0000313" key="8">
    <source>
        <dbReference type="Proteomes" id="UP000183385"/>
    </source>
</evidence>
<protein>
    <submittedName>
        <fullName evidence="7">DNA-binding transcriptional regulator, MerR family</fullName>
    </submittedName>
</protein>
<organism evidence="7 8">
    <name type="scientific">Pseudomonas citronellolis</name>
    <dbReference type="NCBI Taxonomy" id="53408"/>
    <lineage>
        <taxon>Bacteria</taxon>
        <taxon>Pseudomonadati</taxon>
        <taxon>Pseudomonadota</taxon>
        <taxon>Gammaproteobacteria</taxon>
        <taxon>Pseudomonadales</taxon>
        <taxon>Pseudomonadaceae</taxon>
        <taxon>Pseudomonas</taxon>
    </lineage>
</organism>
<dbReference type="GO" id="GO:0003700">
    <property type="term" value="F:DNA-binding transcription factor activity"/>
    <property type="evidence" value="ECO:0007669"/>
    <property type="project" value="InterPro"/>
</dbReference>
<dbReference type="PRINTS" id="PR00040">
    <property type="entry name" value="HTHMERR"/>
</dbReference>
<keyword evidence="4" id="KW-0175">Coiled coil</keyword>
<evidence type="ECO:0000256" key="4">
    <source>
        <dbReference type="SAM" id="Coils"/>
    </source>
</evidence>
<dbReference type="PANTHER" id="PTHR30204">
    <property type="entry name" value="REDOX-CYCLING DRUG-SENSING TRANSCRIPTIONAL ACTIVATOR SOXR"/>
    <property type="match status" value="1"/>
</dbReference>
<evidence type="ECO:0000313" key="7">
    <source>
        <dbReference type="EMBL" id="SFD56435.1"/>
    </source>
</evidence>
<dbReference type="InterPro" id="IPR000551">
    <property type="entry name" value="MerR-type_HTH_dom"/>
</dbReference>
<dbReference type="AlphaFoldDB" id="A0AAQ1QZ30"/>
<gene>
    <name evidence="7" type="ORF">SAMN05216577_12931</name>
</gene>
<evidence type="ECO:0000259" key="6">
    <source>
        <dbReference type="PROSITE" id="PS50937"/>
    </source>
</evidence>
<name>A0AAQ1QZ30_9PSED</name>
<dbReference type="Pfam" id="PF13411">
    <property type="entry name" value="MerR_1"/>
    <property type="match status" value="1"/>
</dbReference>
<dbReference type="PANTHER" id="PTHR30204:SF94">
    <property type="entry name" value="HEAVY METAL-DEPENDENT TRANSCRIPTIONAL REGULATOR HI_0293-RELATED"/>
    <property type="match status" value="1"/>
</dbReference>
<dbReference type="SMART" id="SM00422">
    <property type="entry name" value="HTH_MERR"/>
    <property type="match status" value="1"/>
</dbReference>
<dbReference type="Gene3D" id="1.10.1660.10">
    <property type="match status" value="1"/>
</dbReference>
<comment type="caution">
    <text evidence="7">The sequence shown here is derived from an EMBL/GenBank/DDBJ whole genome shotgun (WGS) entry which is preliminary data.</text>
</comment>
<reference evidence="7 8" key="1">
    <citation type="submission" date="2016-10" db="EMBL/GenBank/DDBJ databases">
        <authorList>
            <person name="Varghese N."/>
            <person name="Submissions S."/>
        </authorList>
    </citation>
    <scope>NUCLEOTIDE SEQUENCE [LARGE SCALE GENOMIC DNA]</scope>
    <source>
        <strain evidence="7 8">LMG 18378</strain>
    </source>
</reference>
<evidence type="ECO:0000256" key="2">
    <source>
        <dbReference type="ARBA" id="ARBA00023125"/>
    </source>
</evidence>
<dbReference type="PROSITE" id="PS00552">
    <property type="entry name" value="HTH_MERR_1"/>
    <property type="match status" value="1"/>
</dbReference>
<dbReference type="RefSeq" id="WP_074983790.1">
    <property type="nucleotide sequence ID" value="NZ_BGPP01000007.1"/>
</dbReference>
<dbReference type="SUPFAM" id="SSF46955">
    <property type="entry name" value="Putative DNA-binding domain"/>
    <property type="match status" value="1"/>
</dbReference>
<dbReference type="InterPro" id="IPR047057">
    <property type="entry name" value="MerR_fam"/>
</dbReference>
<keyword evidence="3" id="KW-0804">Transcription</keyword>
<evidence type="ECO:0000256" key="5">
    <source>
        <dbReference type="SAM" id="MobiDB-lite"/>
    </source>
</evidence>
<dbReference type="Proteomes" id="UP000183385">
    <property type="component" value="Unassembled WGS sequence"/>
</dbReference>
<dbReference type="InterPro" id="IPR009061">
    <property type="entry name" value="DNA-bd_dom_put_sf"/>
</dbReference>
<feature type="domain" description="HTH merR-type" evidence="6">
    <location>
        <begin position="1"/>
        <end position="69"/>
    </location>
</feature>